<accession>A0A8S1MRK3</accession>
<dbReference type="EMBL" id="CAJJDM010000071">
    <property type="protein sequence ID" value="CAD8082810.1"/>
    <property type="molecule type" value="Genomic_DNA"/>
</dbReference>
<sequence>MIYPGLSVVDYQLQQYEQYPLYQNAYDFNIYPQYHYTPSIKNYESEQKEEFNKKNKNRKIKNNQPKELLPKIKEQIEEPIEQNEEILQQIIQPQYQIVDIQQGALLPKLQSHLTTEGHIINSKQIIKSTKITKKQKKENVNTGHWSTFEHTTYVNFLSQYENIMNSSMMKKTSKIFKQMSELIGTRTPSQCRSHHQKFNPYALRGDNGKRLPRSQRSRAGRKKKILFNNLLQTNQLIDNDLHGYMYEKQNYYNPFIIDYQFNENEIFIKNQNQLIQTQIQYEDYLKLRQDYHNYLEY</sequence>
<evidence type="ECO:0000313" key="3">
    <source>
        <dbReference type="Proteomes" id="UP000688137"/>
    </source>
</evidence>
<gene>
    <name evidence="2" type="ORF">PPRIM_AZ9-3.1.T0680171</name>
</gene>
<dbReference type="AlphaFoldDB" id="A0A8S1MRK3"/>
<dbReference type="Proteomes" id="UP000688137">
    <property type="component" value="Unassembled WGS sequence"/>
</dbReference>
<feature type="region of interest" description="Disordered" evidence="1">
    <location>
        <begin position="199"/>
        <end position="218"/>
    </location>
</feature>
<protein>
    <recommendedName>
        <fullName evidence="4">Myb-like domain-containing protein</fullName>
    </recommendedName>
</protein>
<reference evidence="2" key="1">
    <citation type="submission" date="2021-01" db="EMBL/GenBank/DDBJ databases">
        <authorList>
            <consortium name="Genoscope - CEA"/>
            <person name="William W."/>
        </authorList>
    </citation>
    <scope>NUCLEOTIDE SEQUENCE</scope>
</reference>
<comment type="caution">
    <text evidence="2">The sequence shown here is derived from an EMBL/GenBank/DDBJ whole genome shotgun (WGS) entry which is preliminary data.</text>
</comment>
<evidence type="ECO:0000256" key="1">
    <source>
        <dbReference type="SAM" id="MobiDB-lite"/>
    </source>
</evidence>
<proteinExistence type="predicted"/>
<organism evidence="2 3">
    <name type="scientific">Paramecium primaurelia</name>
    <dbReference type="NCBI Taxonomy" id="5886"/>
    <lineage>
        <taxon>Eukaryota</taxon>
        <taxon>Sar</taxon>
        <taxon>Alveolata</taxon>
        <taxon>Ciliophora</taxon>
        <taxon>Intramacronucleata</taxon>
        <taxon>Oligohymenophorea</taxon>
        <taxon>Peniculida</taxon>
        <taxon>Parameciidae</taxon>
        <taxon>Paramecium</taxon>
    </lineage>
</organism>
<evidence type="ECO:0008006" key="4">
    <source>
        <dbReference type="Google" id="ProtNLM"/>
    </source>
</evidence>
<evidence type="ECO:0000313" key="2">
    <source>
        <dbReference type="EMBL" id="CAD8082810.1"/>
    </source>
</evidence>
<name>A0A8S1MRK3_PARPR</name>
<dbReference type="OMA" id="IIQPQYQ"/>
<keyword evidence="3" id="KW-1185">Reference proteome</keyword>